<evidence type="ECO:0000256" key="2">
    <source>
        <dbReference type="SAM" id="MobiDB-lite"/>
    </source>
</evidence>
<evidence type="ECO:0000313" key="5">
    <source>
        <dbReference type="EMBL" id="ORY09742.1"/>
    </source>
</evidence>
<evidence type="ECO:0000256" key="1">
    <source>
        <dbReference type="ARBA" id="ARBA00022737"/>
    </source>
</evidence>
<evidence type="ECO:0000259" key="4">
    <source>
        <dbReference type="Pfam" id="PF25053"/>
    </source>
</evidence>
<accession>A0A1Y1ZHL7</accession>
<evidence type="ECO:0000313" key="6">
    <source>
        <dbReference type="Proteomes" id="UP000193144"/>
    </source>
</evidence>
<dbReference type="STRING" id="1231657.A0A1Y1ZHL7"/>
<dbReference type="Pfam" id="PF24883">
    <property type="entry name" value="NPHP3_N"/>
    <property type="match status" value="1"/>
</dbReference>
<dbReference type="InterPro" id="IPR027417">
    <property type="entry name" value="P-loop_NTPase"/>
</dbReference>
<organism evidence="5 6">
    <name type="scientific">Clohesyomyces aquaticus</name>
    <dbReference type="NCBI Taxonomy" id="1231657"/>
    <lineage>
        <taxon>Eukaryota</taxon>
        <taxon>Fungi</taxon>
        <taxon>Dikarya</taxon>
        <taxon>Ascomycota</taxon>
        <taxon>Pezizomycotina</taxon>
        <taxon>Dothideomycetes</taxon>
        <taxon>Pleosporomycetidae</taxon>
        <taxon>Pleosporales</taxon>
        <taxon>Lindgomycetaceae</taxon>
        <taxon>Clohesyomyces</taxon>
    </lineage>
</organism>
<gene>
    <name evidence="5" type="ORF">BCR34DRAFT_602605</name>
</gene>
<feature type="domain" description="DUF7791" evidence="4">
    <location>
        <begin position="536"/>
        <end position="660"/>
    </location>
</feature>
<evidence type="ECO:0000259" key="3">
    <source>
        <dbReference type="Pfam" id="PF24883"/>
    </source>
</evidence>
<feature type="domain" description="Nephrocystin 3-like N-terminal" evidence="3">
    <location>
        <begin position="283"/>
        <end position="451"/>
    </location>
</feature>
<dbReference type="InterPro" id="IPR056884">
    <property type="entry name" value="NPHP3-like_N"/>
</dbReference>
<dbReference type="OrthoDB" id="443402at2759"/>
<dbReference type="Pfam" id="PF25053">
    <property type="entry name" value="DUF7791"/>
    <property type="match status" value="1"/>
</dbReference>
<dbReference type="PANTHER" id="PTHR10039">
    <property type="entry name" value="AMELOGENIN"/>
    <property type="match status" value="1"/>
</dbReference>
<dbReference type="SUPFAM" id="SSF52540">
    <property type="entry name" value="P-loop containing nucleoside triphosphate hydrolases"/>
    <property type="match status" value="1"/>
</dbReference>
<feature type="region of interest" description="Disordered" evidence="2">
    <location>
        <begin position="931"/>
        <end position="959"/>
    </location>
</feature>
<dbReference type="PANTHER" id="PTHR10039:SF5">
    <property type="entry name" value="NACHT DOMAIN-CONTAINING PROTEIN"/>
    <property type="match status" value="1"/>
</dbReference>
<name>A0A1Y1ZHL7_9PLEO</name>
<feature type="compositionally biased region" description="Polar residues" evidence="2">
    <location>
        <begin position="931"/>
        <end position="940"/>
    </location>
</feature>
<evidence type="ECO:0008006" key="7">
    <source>
        <dbReference type="Google" id="ProtNLM"/>
    </source>
</evidence>
<comment type="caution">
    <text evidence="5">The sequence shown here is derived from an EMBL/GenBank/DDBJ whole genome shotgun (WGS) entry which is preliminary data.</text>
</comment>
<reference evidence="5 6" key="1">
    <citation type="submission" date="2016-07" db="EMBL/GenBank/DDBJ databases">
        <title>Pervasive Adenine N6-methylation of Active Genes in Fungi.</title>
        <authorList>
            <consortium name="DOE Joint Genome Institute"/>
            <person name="Mondo S.J."/>
            <person name="Dannebaum R.O."/>
            <person name="Kuo R.C."/>
            <person name="Labutti K."/>
            <person name="Haridas S."/>
            <person name="Kuo A."/>
            <person name="Salamov A."/>
            <person name="Ahrendt S.R."/>
            <person name="Lipzen A."/>
            <person name="Sullivan W."/>
            <person name="Andreopoulos W.B."/>
            <person name="Clum A."/>
            <person name="Lindquist E."/>
            <person name="Daum C."/>
            <person name="Ramamoorthy G.K."/>
            <person name="Gryganskyi A."/>
            <person name="Culley D."/>
            <person name="Magnuson J.K."/>
            <person name="James T.Y."/>
            <person name="O'Malley M.A."/>
            <person name="Stajich J.E."/>
            <person name="Spatafora J.W."/>
            <person name="Visel A."/>
            <person name="Grigoriev I.V."/>
        </authorList>
    </citation>
    <scope>NUCLEOTIDE SEQUENCE [LARGE SCALE GENOMIC DNA]</scope>
    <source>
        <strain evidence="5 6">CBS 115471</strain>
    </source>
</reference>
<proteinExistence type="predicted"/>
<dbReference type="InterPro" id="IPR056693">
    <property type="entry name" value="DUF7791"/>
</dbReference>
<sequence length="968" mass="110025">MEPLSALGIATGVIQFVDFTGNLISHSVKIYRARTKAGDHDNDSHHLETITEDLVTHNAALADSIRAQRNPQSSILASTDEDILRICIECEQIAAKLLVALRKLRSQKVTLWTSFLDALRTIWSEGDVRALARPWIVIDNSSHCIFSPPCGTSTPTHHQDTIDMSLHSDEIRTFQTRQYTAIQQTQTMVYRFFDKLSEKESWEKEVLRAMKDDYDQKRNTAFSLTSPAVEMKGRLSEQDYGRFQSGLLNWLRFTELETRYEKISPAYEATYEWVFRPPQNVKWSNFVSWLQGGVEPLFWITGKPAAGKSTLMKYIYSDSRTFEHLQTWAGTRKLIVLAFYFWRAGTQLQMSQEGFARTLLYEALQRNPELWSTLFPHKMEEYIAFGNPWRYPITWDEMIRALRRFSNGAGKEYKLFIFIDGLDEFDGNHERLISLIQNLLSQHVKICVSSRPWNVFEDAFQQRPSLRLEDLTYPDIKLFVTSRFLQNKGFEQLRMLDQQVADELIENDLQARLNTLPGDLEELFERVLTKDSNLARAAEMFQIMRTSQVPLSLLMLSYVDEADPEIAFKVRSGRISAVQSNARAEIMRRRLNACCKGLIESRVSPGEILATTTVGYLHRTVKDYIERDDIWAKLLAATDSRFDPLMRNCNAVITILKTSNIDLLESQSPSWDLVGFAIEYAQGADPGCATGLQVKLLNELDVAISYHTSLSFSECDPTQAPTKLSQKGHWSAYGDGTHYNTSFLHFAIQYQLIDYVAAVIGSSVLDAGTLASLLYVALNVHGCTRIANSKYDLEPRLPFVELLLNHNACPNFRLPVIPVDPHAWVGNGAGDECRRNRKMSAWECYIKDLNANRLSLNDVGKVLLENGADPNLVDKSLAGFMWSYVKKKQKEYIAHVAEVSSLTLEPTLQQKEYDAHVAELSSLTLEPTLQQKENSVQGATASIPVPAPTPTHKPSKSSRLSRFFLRKA</sequence>
<dbReference type="EMBL" id="MCFA01000082">
    <property type="protein sequence ID" value="ORY09742.1"/>
    <property type="molecule type" value="Genomic_DNA"/>
</dbReference>
<protein>
    <recommendedName>
        <fullName evidence="7">NACHT domain-containing protein</fullName>
    </recommendedName>
</protein>
<dbReference type="Proteomes" id="UP000193144">
    <property type="component" value="Unassembled WGS sequence"/>
</dbReference>
<dbReference type="AlphaFoldDB" id="A0A1Y1ZHL7"/>
<dbReference type="Gene3D" id="3.40.50.300">
    <property type="entry name" value="P-loop containing nucleotide triphosphate hydrolases"/>
    <property type="match status" value="1"/>
</dbReference>
<keyword evidence="6" id="KW-1185">Reference proteome</keyword>
<keyword evidence="1" id="KW-0677">Repeat</keyword>